<keyword evidence="3" id="KW-1185">Reference proteome</keyword>
<accession>A0A560L5P4</accession>
<sequence length="45" mass="4476">MTIPCHGWAADAASARTMHAASASSLLPELAEENSVKAGAAPGEP</sequence>
<dbReference type="Proteomes" id="UP000321304">
    <property type="component" value="Unassembled WGS sequence"/>
</dbReference>
<evidence type="ECO:0000313" key="2">
    <source>
        <dbReference type="EMBL" id="TWB90619.1"/>
    </source>
</evidence>
<evidence type="ECO:0000256" key="1">
    <source>
        <dbReference type="SAM" id="MobiDB-lite"/>
    </source>
</evidence>
<dbReference type="EMBL" id="VITY01000014">
    <property type="protein sequence ID" value="TWB90619.1"/>
    <property type="molecule type" value="Genomic_DNA"/>
</dbReference>
<proteinExistence type="predicted"/>
<feature type="region of interest" description="Disordered" evidence="1">
    <location>
        <begin position="21"/>
        <end position="45"/>
    </location>
</feature>
<organism evidence="2 3">
    <name type="scientific">Bradyrhizobium macuxiense</name>
    <dbReference type="NCBI Taxonomy" id="1755647"/>
    <lineage>
        <taxon>Bacteria</taxon>
        <taxon>Pseudomonadati</taxon>
        <taxon>Pseudomonadota</taxon>
        <taxon>Alphaproteobacteria</taxon>
        <taxon>Hyphomicrobiales</taxon>
        <taxon>Nitrobacteraceae</taxon>
        <taxon>Bradyrhizobium</taxon>
    </lineage>
</organism>
<gene>
    <name evidence="2" type="ORF">FBZ93_114179</name>
</gene>
<comment type="caution">
    <text evidence="2">The sequence shown here is derived from an EMBL/GenBank/DDBJ whole genome shotgun (WGS) entry which is preliminary data.</text>
</comment>
<evidence type="ECO:0000313" key="3">
    <source>
        <dbReference type="Proteomes" id="UP000321304"/>
    </source>
</evidence>
<dbReference type="AlphaFoldDB" id="A0A560L5P4"/>
<name>A0A560L5P4_9BRAD</name>
<reference evidence="2 3" key="1">
    <citation type="submission" date="2019-06" db="EMBL/GenBank/DDBJ databases">
        <title>Genomic Encyclopedia of Type Strains, Phase IV (KMG-V): Genome sequencing to study the core and pangenomes of soil and plant-associated prokaryotes.</title>
        <authorList>
            <person name="Whitman W."/>
        </authorList>
    </citation>
    <scope>NUCLEOTIDE SEQUENCE [LARGE SCALE GENOMIC DNA]</scope>
    <source>
        <strain evidence="2 3">BR 10355</strain>
    </source>
</reference>
<protein>
    <submittedName>
        <fullName evidence="2">Uncharacterized protein</fullName>
    </submittedName>
</protein>